<dbReference type="OrthoDB" id="5195477at2"/>
<organism evidence="2 3">
    <name type="scientific">Lysinibacillus telephonicus</name>
    <dbReference type="NCBI Taxonomy" id="1714840"/>
    <lineage>
        <taxon>Bacteria</taxon>
        <taxon>Bacillati</taxon>
        <taxon>Bacillota</taxon>
        <taxon>Bacilli</taxon>
        <taxon>Bacillales</taxon>
        <taxon>Bacillaceae</taxon>
        <taxon>Lysinibacillus</taxon>
    </lineage>
</organism>
<keyword evidence="1" id="KW-0812">Transmembrane</keyword>
<gene>
    <name evidence="2" type="ORF">EKG35_04800</name>
</gene>
<evidence type="ECO:0000313" key="2">
    <source>
        <dbReference type="EMBL" id="RTQ94970.1"/>
    </source>
</evidence>
<dbReference type="RefSeq" id="WP_126293274.1">
    <property type="nucleotide sequence ID" value="NZ_CP185866.1"/>
</dbReference>
<accession>A0A3S0JYJ8</accession>
<dbReference type="AlphaFoldDB" id="A0A3S0JYJ8"/>
<name>A0A3S0JYJ8_9BACI</name>
<evidence type="ECO:0000313" key="3">
    <source>
        <dbReference type="Proteomes" id="UP000276349"/>
    </source>
</evidence>
<reference evidence="2 3" key="1">
    <citation type="submission" date="2018-12" db="EMBL/GenBank/DDBJ databases">
        <authorList>
            <person name="Yu L."/>
        </authorList>
    </citation>
    <scope>NUCLEOTIDE SEQUENCE [LARGE SCALE GENOMIC DNA]</scope>
    <source>
        <strain evidence="2 3">S5H2222</strain>
    </source>
</reference>
<keyword evidence="1" id="KW-0472">Membrane</keyword>
<comment type="caution">
    <text evidence="2">The sequence shown here is derived from an EMBL/GenBank/DDBJ whole genome shotgun (WGS) entry which is preliminary data.</text>
</comment>
<dbReference type="EMBL" id="RXNR01000009">
    <property type="protein sequence ID" value="RTQ94970.1"/>
    <property type="molecule type" value="Genomic_DNA"/>
</dbReference>
<dbReference type="InterPro" id="IPR025671">
    <property type="entry name" value="HXXEE"/>
</dbReference>
<feature type="transmembrane region" description="Helical" evidence="1">
    <location>
        <begin position="93"/>
        <end position="111"/>
    </location>
</feature>
<sequence length="178" mass="20428">MNDWFDIQTIIWIFIIIFIFHDFEEIILAEKWLQKNSTLINKKLPRKMANAIIDQLSMSTAQFSVAVLVIFLFVSSSTMMANQYINGGPFGNIAFFVVVTLTFFLHSFIHIGQSIFLRAYTPGAFTSLILLIPYSIILFRTLLTNEIITWNFIFICLPFVLLMVPVLLIAHSIGKKVI</sequence>
<protein>
    <submittedName>
        <fullName evidence="2">HXXEE domain-containing protein</fullName>
    </submittedName>
</protein>
<feature type="transmembrane region" description="Helical" evidence="1">
    <location>
        <begin position="148"/>
        <end position="170"/>
    </location>
</feature>
<keyword evidence="1" id="KW-1133">Transmembrane helix</keyword>
<dbReference type="Proteomes" id="UP000276349">
    <property type="component" value="Unassembled WGS sequence"/>
</dbReference>
<feature type="transmembrane region" description="Helical" evidence="1">
    <location>
        <begin position="123"/>
        <end position="142"/>
    </location>
</feature>
<keyword evidence="3" id="KW-1185">Reference proteome</keyword>
<dbReference type="Pfam" id="PF13787">
    <property type="entry name" value="HXXEE"/>
    <property type="match status" value="1"/>
</dbReference>
<feature type="transmembrane region" description="Helical" evidence="1">
    <location>
        <begin position="49"/>
        <end position="73"/>
    </location>
</feature>
<evidence type="ECO:0000256" key="1">
    <source>
        <dbReference type="SAM" id="Phobius"/>
    </source>
</evidence>
<feature type="transmembrane region" description="Helical" evidence="1">
    <location>
        <begin position="6"/>
        <end position="28"/>
    </location>
</feature>
<proteinExistence type="predicted"/>